<dbReference type="SUPFAM" id="SSF53850">
    <property type="entry name" value="Periplasmic binding protein-like II"/>
    <property type="match status" value="1"/>
</dbReference>
<feature type="domain" description="HTH lysR-type" evidence="5">
    <location>
        <begin position="10"/>
        <end position="60"/>
    </location>
</feature>
<keyword evidence="3" id="KW-0238">DNA-binding</keyword>
<keyword evidence="7" id="KW-1185">Reference proteome</keyword>
<dbReference type="SUPFAM" id="SSF46785">
    <property type="entry name" value="Winged helix' DNA-binding domain"/>
    <property type="match status" value="1"/>
</dbReference>
<dbReference type="Pfam" id="PF03466">
    <property type="entry name" value="LysR_substrate"/>
    <property type="match status" value="1"/>
</dbReference>
<dbReference type="InterPro" id="IPR036390">
    <property type="entry name" value="WH_DNA-bd_sf"/>
</dbReference>
<evidence type="ECO:0000256" key="3">
    <source>
        <dbReference type="ARBA" id="ARBA00023125"/>
    </source>
</evidence>
<evidence type="ECO:0000256" key="2">
    <source>
        <dbReference type="ARBA" id="ARBA00023015"/>
    </source>
</evidence>
<dbReference type="InterPro" id="IPR005119">
    <property type="entry name" value="LysR_subst-bd"/>
</dbReference>
<keyword evidence="2" id="KW-0805">Transcription regulation</keyword>
<dbReference type="Proteomes" id="UP001355056">
    <property type="component" value="Unassembled WGS sequence"/>
</dbReference>
<protein>
    <submittedName>
        <fullName evidence="6">LysR substrate-binding domain-containing protein</fullName>
    </submittedName>
</protein>
<evidence type="ECO:0000313" key="6">
    <source>
        <dbReference type="EMBL" id="MEG3182994.1"/>
    </source>
</evidence>
<dbReference type="PANTHER" id="PTHR30537:SF68">
    <property type="entry name" value="TRANSCRIPTIONAL REGULATOR-RELATED"/>
    <property type="match status" value="1"/>
</dbReference>
<dbReference type="Gene3D" id="3.40.190.290">
    <property type="match status" value="1"/>
</dbReference>
<proteinExistence type="inferred from homology"/>
<keyword evidence="4" id="KW-0804">Transcription</keyword>
<dbReference type="Gene3D" id="1.10.10.10">
    <property type="entry name" value="Winged helix-like DNA-binding domain superfamily/Winged helix DNA-binding domain"/>
    <property type="match status" value="1"/>
</dbReference>
<comment type="caution">
    <text evidence="6">The sequence shown here is derived from an EMBL/GenBank/DDBJ whole genome shotgun (WGS) entry which is preliminary data.</text>
</comment>
<accession>A0ABU7YVN3</accession>
<reference evidence="6 7" key="1">
    <citation type="journal article" date="2016" name="Int. J. Syst. Evol. Microbiol.">
        <title>Lysobacter erysipheiresistens sp. nov., an antagonist of powdery mildew, isolated from tobacco-cultivated soil.</title>
        <authorList>
            <person name="Xie B."/>
            <person name="Li T."/>
            <person name="Lin X."/>
            <person name="Wang C.J."/>
            <person name="Chen Y.J."/>
            <person name="Liu W.J."/>
            <person name="Zhao Z.W."/>
        </authorList>
    </citation>
    <scope>NUCLEOTIDE SEQUENCE [LARGE SCALE GENOMIC DNA]</scope>
    <source>
        <strain evidence="6 7">RS-LYSO-3</strain>
    </source>
</reference>
<name>A0ABU7YVN3_9GAMM</name>
<gene>
    <name evidence="6" type="ORF">SNE34_03085</name>
</gene>
<dbReference type="Pfam" id="PF00126">
    <property type="entry name" value="HTH_1"/>
    <property type="match status" value="1"/>
</dbReference>
<dbReference type="PROSITE" id="PS50931">
    <property type="entry name" value="HTH_LYSR"/>
    <property type="match status" value="1"/>
</dbReference>
<dbReference type="CDD" id="cd08422">
    <property type="entry name" value="PBP2_CrgA_like"/>
    <property type="match status" value="1"/>
</dbReference>
<dbReference type="EMBL" id="JAXGFP010000001">
    <property type="protein sequence ID" value="MEG3182994.1"/>
    <property type="molecule type" value="Genomic_DNA"/>
</dbReference>
<sequence>MSIDLNGSLIFVKVAELGSFIAAARALRMPTSTVSRKVQALESRLGVQLLQRTTRSLDLTEAGSVYHAHCSRIARDLEEAESAVGQLQLGPRGHLRFATPYDVGITWIAPLLGEFHARHPEIQVEMVLGNEPRDIIDEGFDVALRIGPLPDSGLVARRLAVFRTQVYASHGYLARHGEPMHPGELRHHRALGLRTQGRDHDFCWPLGEGGALADYPIEPVLVSNDFGALKGALLGDKGLMLACDVTIKSYAERDQVQHVLPGWTGPDLAFSAVFPRGQAQSPKVRAFVDFLVERLSFDADYMRQRCPDGQPPERCERRLAAVA</sequence>
<dbReference type="PANTHER" id="PTHR30537">
    <property type="entry name" value="HTH-TYPE TRANSCRIPTIONAL REGULATOR"/>
    <property type="match status" value="1"/>
</dbReference>
<dbReference type="InterPro" id="IPR000847">
    <property type="entry name" value="LysR_HTH_N"/>
</dbReference>
<dbReference type="InterPro" id="IPR036388">
    <property type="entry name" value="WH-like_DNA-bd_sf"/>
</dbReference>
<evidence type="ECO:0000256" key="1">
    <source>
        <dbReference type="ARBA" id="ARBA00009437"/>
    </source>
</evidence>
<comment type="similarity">
    <text evidence="1">Belongs to the LysR transcriptional regulatory family.</text>
</comment>
<dbReference type="InterPro" id="IPR058163">
    <property type="entry name" value="LysR-type_TF_proteobact-type"/>
</dbReference>
<evidence type="ECO:0000256" key="4">
    <source>
        <dbReference type="ARBA" id="ARBA00023163"/>
    </source>
</evidence>
<organism evidence="6 7">
    <name type="scientific">Novilysobacter erysipheiresistens</name>
    <dbReference type="NCBI Taxonomy" id="1749332"/>
    <lineage>
        <taxon>Bacteria</taxon>
        <taxon>Pseudomonadati</taxon>
        <taxon>Pseudomonadota</taxon>
        <taxon>Gammaproteobacteria</taxon>
        <taxon>Lysobacterales</taxon>
        <taxon>Lysobacteraceae</taxon>
        <taxon>Novilysobacter</taxon>
    </lineage>
</organism>
<evidence type="ECO:0000313" key="7">
    <source>
        <dbReference type="Proteomes" id="UP001355056"/>
    </source>
</evidence>
<evidence type="ECO:0000259" key="5">
    <source>
        <dbReference type="PROSITE" id="PS50931"/>
    </source>
</evidence>
<dbReference type="RefSeq" id="WP_332614569.1">
    <property type="nucleotide sequence ID" value="NZ_JAXGFP010000001.1"/>
</dbReference>